<keyword evidence="2" id="KW-0418">Kinase</keyword>
<accession>A0A377K837</accession>
<organism evidence="2 3">
    <name type="scientific">Escherichia coli</name>
    <dbReference type="NCBI Taxonomy" id="562"/>
    <lineage>
        <taxon>Bacteria</taxon>
        <taxon>Pseudomonadati</taxon>
        <taxon>Pseudomonadota</taxon>
        <taxon>Gammaproteobacteria</taxon>
        <taxon>Enterobacterales</taxon>
        <taxon>Enterobacteriaceae</taxon>
        <taxon>Escherichia</taxon>
    </lineage>
</organism>
<sequence length="55" mass="6468">MKKLFIQFYLLLFVCFLVMSLLVGLVYKFTAERAGKQSLDDLMNSSLYLMRQRIA</sequence>
<evidence type="ECO:0000256" key="1">
    <source>
        <dbReference type="SAM" id="Phobius"/>
    </source>
</evidence>
<keyword evidence="2" id="KW-0808">Transferase</keyword>
<keyword evidence="1" id="KW-1133">Transmembrane helix</keyword>
<protein>
    <submittedName>
        <fullName evidence="2">Two component sensor kinase</fullName>
        <ecNumber evidence="2">2.7.13.3</ecNumber>
    </submittedName>
</protein>
<dbReference type="Proteomes" id="UP000254181">
    <property type="component" value="Unassembled WGS sequence"/>
</dbReference>
<dbReference type="AlphaFoldDB" id="A0A377K837"/>
<reference evidence="2 3" key="1">
    <citation type="submission" date="2018-06" db="EMBL/GenBank/DDBJ databases">
        <authorList>
            <consortium name="Pathogen Informatics"/>
            <person name="Doyle S."/>
        </authorList>
    </citation>
    <scope>NUCLEOTIDE SEQUENCE [LARGE SCALE GENOMIC DNA]</scope>
    <source>
        <strain evidence="2 3">NCTC9075</strain>
    </source>
</reference>
<feature type="transmembrane region" description="Helical" evidence="1">
    <location>
        <begin position="6"/>
        <end position="27"/>
    </location>
</feature>
<dbReference type="GO" id="GO:0004673">
    <property type="term" value="F:protein histidine kinase activity"/>
    <property type="evidence" value="ECO:0007669"/>
    <property type="project" value="UniProtKB-EC"/>
</dbReference>
<keyword evidence="1" id="KW-0472">Membrane</keyword>
<gene>
    <name evidence="2" type="primary">rstB_3</name>
    <name evidence="2" type="ORF">NCTC9075_03313</name>
</gene>
<keyword evidence="1" id="KW-0812">Transmembrane</keyword>
<dbReference type="EMBL" id="UGEM01000004">
    <property type="protein sequence ID" value="STP19877.1"/>
    <property type="molecule type" value="Genomic_DNA"/>
</dbReference>
<evidence type="ECO:0000313" key="3">
    <source>
        <dbReference type="Proteomes" id="UP000254181"/>
    </source>
</evidence>
<evidence type="ECO:0000313" key="2">
    <source>
        <dbReference type="EMBL" id="STP19877.1"/>
    </source>
</evidence>
<name>A0A377K837_ECOLX</name>
<proteinExistence type="predicted"/>
<dbReference type="EC" id="2.7.13.3" evidence="2"/>